<gene>
    <name evidence="1" type="ORF">VNO80_13432</name>
</gene>
<dbReference type="EMBL" id="JAYMYR010000005">
    <property type="protein sequence ID" value="KAK7364691.1"/>
    <property type="molecule type" value="Genomic_DNA"/>
</dbReference>
<dbReference type="PANTHER" id="PTHR33737">
    <property type="entry name" value="OS05G0121800 PROTEIN"/>
    <property type="match status" value="1"/>
</dbReference>
<comment type="caution">
    <text evidence="1">The sequence shown here is derived from an EMBL/GenBank/DDBJ whole genome shotgun (WGS) entry which is preliminary data.</text>
</comment>
<dbReference type="PANTHER" id="PTHR33737:SF16">
    <property type="entry name" value="DUF3741 DOMAIN-CONTAINING PROTEIN"/>
    <property type="match status" value="1"/>
</dbReference>
<reference evidence="1 2" key="1">
    <citation type="submission" date="2024-01" db="EMBL/GenBank/DDBJ databases">
        <title>The genomes of 5 underutilized Papilionoideae crops provide insights into root nodulation and disease resistanc.</title>
        <authorList>
            <person name="Jiang F."/>
        </authorList>
    </citation>
    <scope>NUCLEOTIDE SEQUENCE [LARGE SCALE GENOMIC DNA]</scope>
    <source>
        <strain evidence="1">JINMINGXINNONG_FW02</strain>
        <tissue evidence="1">Leaves</tissue>
    </source>
</reference>
<keyword evidence="2" id="KW-1185">Reference proteome</keyword>
<evidence type="ECO:0000313" key="2">
    <source>
        <dbReference type="Proteomes" id="UP001374584"/>
    </source>
</evidence>
<sequence>MRMLKLELAAESDMRKKLDGFNMFSNGEAGDMQEVDREKRDLQSLKSKLKYDLRKSLAWDSAFSTNSGILELEELFSTSNSLHTEKGCDMLRPKQDQHLYFNNLKPEIKTVTDGFNLRKSLAWDSAFFTSEGILNHEELSLLNKGLKKSEMGMLPQIEELGISSESNCTIDSDGSSSASLEISVHQTREASNTVASCCRNIQKATTRMDGDCVPKLKITFTSRNTDTFFFLLKFSSACGRSDLSSHPKPPKIQSRVRRNAPIAPTKRIPMFSNEVNEGSKTVKASGKVSKRNTNIISFLLSLILWNLKQRTIAGKCLTEKPNLLNTCSRHNDSDSCITLSGEFSSLSSQSHMNASSNGLCSPYKRLSTLQSSPEFSIVKNHTLQENVHQTYSSVGKNFCCISPSISIDGFSPASSVTESIGSHDGNGIMCSNTFSEVKGSNYVSFDASRTVKPSGLRMPSPNIGFFDMDNLLVSIENRDNKSHSRAVSKIKSGQMLEDVRNTRTCSWKTRNINNSRIMKFGHGAVSTAGEGKDCFTKDEKMRFLQKFLAFLPFYSINLDTLCRCTPTSSHSSSSQSYFVSGDNRLVRREVNPIGASSSSESLFFDSDFPEFESHPTTMFGTSATNVVGPSNKNQ</sequence>
<dbReference type="GO" id="GO:0008017">
    <property type="term" value="F:microtubule binding"/>
    <property type="evidence" value="ECO:0007669"/>
    <property type="project" value="InterPro"/>
</dbReference>
<dbReference type="InterPro" id="IPR045882">
    <property type="entry name" value="GPT1/2"/>
</dbReference>
<dbReference type="Proteomes" id="UP001374584">
    <property type="component" value="Unassembled WGS sequence"/>
</dbReference>
<accession>A0AAN9N2Z7</accession>
<proteinExistence type="predicted"/>
<protein>
    <submittedName>
        <fullName evidence="1">Uncharacterized protein</fullName>
    </submittedName>
</protein>
<name>A0AAN9N2Z7_PHACN</name>
<evidence type="ECO:0000313" key="1">
    <source>
        <dbReference type="EMBL" id="KAK7364691.1"/>
    </source>
</evidence>
<dbReference type="AlphaFoldDB" id="A0AAN9N2Z7"/>
<organism evidence="1 2">
    <name type="scientific">Phaseolus coccineus</name>
    <name type="common">Scarlet runner bean</name>
    <name type="synonym">Phaseolus multiflorus</name>
    <dbReference type="NCBI Taxonomy" id="3886"/>
    <lineage>
        <taxon>Eukaryota</taxon>
        <taxon>Viridiplantae</taxon>
        <taxon>Streptophyta</taxon>
        <taxon>Embryophyta</taxon>
        <taxon>Tracheophyta</taxon>
        <taxon>Spermatophyta</taxon>
        <taxon>Magnoliopsida</taxon>
        <taxon>eudicotyledons</taxon>
        <taxon>Gunneridae</taxon>
        <taxon>Pentapetalae</taxon>
        <taxon>rosids</taxon>
        <taxon>fabids</taxon>
        <taxon>Fabales</taxon>
        <taxon>Fabaceae</taxon>
        <taxon>Papilionoideae</taxon>
        <taxon>50 kb inversion clade</taxon>
        <taxon>NPAAA clade</taxon>
        <taxon>indigoferoid/millettioid clade</taxon>
        <taxon>Phaseoleae</taxon>
        <taxon>Phaseolus</taxon>
    </lineage>
</organism>